<dbReference type="Gene3D" id="1.10.630.10">
    <property type="entry name" value="Cytochrome P450"/>
    <property type="match status" value="1"/>
</dbReference>
<dbReference type="EMBL" id="CP021744">
    <property type="protein sequence ID" value="ARZ69735.1"/>
    <property type="molecule type" value="Genomic_DNA"/>
</dbReference>
<comment type="similarity">
    <text evidence="2">Belongs to the cytochrome P450 family.</text>
</comment>
<sequence>MTTKEKPVPETGTGRQAPGPEGGVLFGALSSFKKDTLKLLMEMQRRYGGIVRMKMGPYLVHQLTSPEHVKHVLQNNSSNYTRGKFYRGFNLFFGRGMLTTDGPEWKTRRAVSQPFFNRTKLRNNSAVITTTTDELIAKWEGAARTGEEIDVTDDMMWLAMGVLGRMFYGVDLRNYADRLMPAVRFSLKAMILTGEVKQMLPKWIPTKYQRDLKHYQGVLNGVMDEIIDLHRQGKGDDESVVAALLGATHAVTGKPFTQTQIRAELKTLFLAGHETTGCALTWTLYAIAKNVDVRRKLEAELDAVLGDRVPTADDLPQLTYLRQVVDESLRMYPPIWLFPRDAVADDNINGFHIPAGSTILVPTYAAHHNKESWDDPEAFDPERFCPVAGKKSGRDRYDYFPFGGGARKCIGMDLALLEIQLAVAMITRRYRLSLVAGHPVTPSALVSLRPQPKVLMTVKHNDGQRAAAA</sequence>
<dbReference type="PANTHER" id="PTHR24301">
    <property type="entry name" value="THROMBOXANE-A SYNTHASE"/>
    <property type="match status" value="1"/>
</dbReference>
<dbReference type="GO" id="GO:0016705">
    <property type="term" value="F:oxidoreductase activity, acting on paired donors, with incorporation or reduction of molecular oxygen"/>
    <property type="evidence" value="ECO:0007669"/>
    <property type="project" value="InterPro"/>
</dbReference>
<evidence type="ECO:0000256" key="2">
    <source>
        <dbReference type="RuleBase" id="RU000461"/>
    </source>
</evidence>
<dbReference type="InterPro" id="IPR001128">
    <property type="entry name" value="Cyt_P450"/>
</dbReference>
<dbReference type="Pfam" id="PF00067">
    <property type="entry name" value="p450"/>
    <property type="match status" value="1"/>
</dbReference>
<dbReference type="GO" id="GO:0020037">
    <property type="term" value="F:heme binding"/>
    <property type="evidence" value="ECO:0007669"/>
    <property type="project" value="InterPro"/>
</dbReference>
<dbReference type="SUPFAM" id="SSF48264">
    <property type="entry name" value="Cytochrome P450"/>
    <property type="match status" value="1"/>
</dbReference>
<dbReference type="AlphaFoldDB" id="A0A1Z2L619"/>
<keyword evidence="1 2" id="KW-0349">Heme</keyword>
<dbReference type="PRINTS" id="PR00463">
    <property type="entry name" value="EP450I"/>
</dbReference>
<evidence type="ECO:0000256" key="3">
    <source>
        <dbReference type="SAM" id="MobiDB-lite"/>
    </source>
</evidence>
<dbReference type="PRINTS" id="PR00385">
    <property type="entry name" value="P450"/>
</dbReference>
<dbReference type="Proteomes" id="UP000195755">
    <property type="component" value="Chromosome"/>
</dbReference>
<reference evidence="4 5" key="1">
    <citation type="submission" date="2017-06" db="EMBL/GenBank/DDBJ databases">
        <title>Streptomyces albireticuli Genome sequencing and assembly.</title>
        <authorList>
            <person name="Wang Y."/>
            <person name="Du B."/>
            <person name="Ding Y."/>
            <person name="Liu H."/>
            <person name="Hou Q."/>
            <person name="Liu K."/>
            <person name="Yao L."/>
            <person name="Wang C."/>
        </authorList>
    </citation>
    <scope>NUCLEOTIDE SEQUENCE [LARGE SCALE GENOMIC DNA]</scope>
    <source>
        <strain evidence="4 5">MDJK11</strain>
    </source>
</reference>
<feature type="region of interest" description="Disordered" evidence="3">
    <location>
        <begin position="1"/>
        <end position="21"/>
    </location>
</feature>
<dbReference type="PROSITE" id="PS00086">
    <property type="entry name" value="CYTOCHROME_P450"/>
    <property type="match status" value="1"/>
</dbReference>
<gene>
    <name evidence="4" type="ORF">SMD11_4124</name>
</gene>
<dbReference type="CDD" id="cd20620">
    <property type="entry name" value="CYP132-like"/>
    <property type="match status" value="1"/>
</dbReference>
<dbReference type="PANTHER" id="PTHR24301:SF2">
    <property type="entry name" value="THROMBOXANE-A SYNTHASE"/>
    <property type="match status" value="1"/>
</dbReference>
<keyword evidence="1 2" id="KW-0479">Metal-binding</keyword>
<evidence type="ECO:0000313" key="4">
    <source>
        <dbReference type="EMBL" id="ARZ69735.1"/>
    </source>
</evidence>
<accession>A0A1Z2L619</accession>
<feature type="binding site" description="axial binding residue" evidence="1">
    <location>
        <position position="409"/>
    </location>
    <ligand>
        <name>heme</name>
        <dbReference type="ChEBI" id="CHEBI:30413"/>
    </ligand>
    <ligandPart>
        <name>Fe</name>
        <dbReference type="ChEBI" id="CHEBI:18248"/>
    </ligandPart>
</feature>
<keyword evidence="1 2" id="KW-0408">Iron</keyword>
<comment type="cofactor">
    <cofactor evidence="1">
        <name>heme</name>
        <dbReference type="ChEBI" id="CHEBI:30413"/>
    </cofactor>
</comment>
<dbReference type="GO" id="GO:0004497">
    <property type="term" value="F:monooxygenase activity"/>
    <property type="evidence" value="ECO:0007669"/>
    <property type="project" value="UniProtKB-KW"/>
</dbReference>
<keyword evidence="2" id="KW-0503">Monooxygenase</keyword>
<evidence type="ECO:0000313" key="5">
    <source>
        <dbReference type="Proteomes" id="UP000195755"/>
    </source>
</evidence>
<protein>
    <submittedName>
        <fullName evidence="4">Cytochrome P450</fullName>
    </submittedName>
</protein>
<keyword evidence="2" id="KW-0560">Oxidoreductase</keyword>
<dbReference type="GO" id="GO:0005506">
    <property type="term" value="F:iron ion binding"/>
    <property type="evidence" value="ECO:0007669"/>
    <property type="project" value="InterPro"/>
</dbReference>
<dbReference type="InterPro" id="IPR036396">
    <property type="entry name" value="Cyt_P450_sf"/>
</dbReference>
<name>A0A1Z2L619_9ACTN</name>
<dbReference type="KEGG" id="salj:SMD11_4124"/>
<proteinExistence type="inferred from homology"/>
<dbReference type="InterPro" id="IPR017972">
    <property type="entry name" value="Cyt_P450_CS"/>
</dbReference>
<organism evidence="4 5">
    <name type="scientific">Streptomyces albireticuli</name>
    <dbReference type="NCBI Taxonomy" id="1940"/>
    <lineage>
        <taxon>Bacteria</taxon>
        <taxon>Bacillati</taxon>
        <taxon>Actinomycetota</taxon>
        <taxon>Actinomycetes</taxon>
        <taxon>Kitasatosporales</taxon>
        <taxon>Streptomycetaceae</taxon>
        <taxon>Streptomyces</taxon>
    </lineage>
</organism>
<evidence type="ECO:0000256" key="1">
    <source>
        <dbReference type="PIRSR" id="PIRSR602401-1"/>
    </source>
</evidence>
<dbReference type="InterPro" id="IPR002401">
    <property type="entry name" value="Cyt_P450_E_grp-I"/>
</dbReference>